<gene>
    <name evidence="2" type="ORF">IRJ16_11130</name>
</gene>
<feature type="domain" description="HNH" evidence="1">
    <location>
        <begin position="184"/>
        <end position="239"/>
    </location>
</feature>
<dbReference type="GO" id="GO:0008270">
    <property type="term" value="F:zinc ion binding"/>
    <property type="evidence" value="ECO:0007669"/>
    <property type="project" value="InterPro"/>
</dbReference>
<dbReference type="AlphaFoldDB" id="A0A929PWS3"/>
<keyword evidence="2" id="KW-0540">Nuclease</keyword>
<dbReference type="Pfam" id="PF01844">
    <property type="entry name" value="HNH"/>
    <property type="match status" value="1"/>
</dbReference>
<keyword evidence="3" id="KW-1185">Reference proteome</keyword>
<reference evidence="2" key="1">
    <citation type="submission" date="2020-10" db="EMBL/GenBank/DDBJ databases">
        <title>Mucilaginibacter mali sp. nov., isolated from rhizosphere soil of apple orchard.</title>
        <authorList>
            <person name="Lee J.-S."/>
            <person name="Kim H.S."/>
            <person name="Kim J.-S."/>
        </authorList>
    </citation>
    <scope>NUCLEOTIDE SEQUENCE</scope>
    <source>
        <strain evidence="2">KCTC 22746</strain>
    </source>
</reference>
<organism evidence="2 3">
    <name type="scientific">Mucilaginibacter myungsuensis</name>
    <dbReference type="NCBI Taxonomy" id="649104"/>
    <lineage>
        <taxon>Bacteria</taxon>
        <taxon>Pseudomonadati</taxon>
        <taxon>Bacteroidota</taxon>
        <taxon>Sphingobacteriia</taxon>
        <taxon>Sphingobacteriales</taxon>
        <taxon>Sphingobacteriaceae</taxon>
        <taxon>Mucilaginibacter</taxon>
    </lineage>
</organism>
<dbReference type="RefSeq" id="WP_194111604.1">
    <property type="nucleotide sequence ID" value="NZ_JADFFL010000003.1"/>
</dbReference>
<sequence>MPTNWIISANPEMYDHSSSFEHHSYIDWRQKANFKPDDVVFIYTTRPISSIQYKCIVTKIDLAYPNLRDDKEYWRNLDEYYKSINGKFMRLNLVEQVYRPHLSLEVLLQNGLNGSPQGPVKINSQLFEYLEANFSDNLQYEIFPELISQSSTDFEGVKRQVTVNKYERSSIARKKCVDHHGYNCSVCDINFVNIYGELGKDFIHVHHLIPIHLVGKGYKVDYKKDLIPVCPNCHAMLHRKIGGIEPTIGELRKLLNRT</sequence>
<dbReference type="InterPro" id="IPR003615">
    <property type="entry name" value="HNH_nuc"/>
</dbReference>
<keyword evidence="2" id="KW-0378">Hydrolase</keyword>
<accession>A0A929PWS3</accession>
<evidence type="ECO:0000259" key="1">
    <source>
        <dbReference type="Pfam" id="PF01844"/>
    </source>
</evidence>
<proteinExistence type="predicted"/>
<dbReference type="GO" id="GO:0003676">
    <property type="term" value="F:nucleic acid binding"/>
    <property type="evidence" value="ECO:0007669"/>
    <property type="project" value="InterPro"/>
</dbReference>
<dbReference type="CDD" id="cd00085">
    <property type="entry name" value="HNHc"/>
    <property type="match status" value="1"/>
</dbReference>
<dbReference type="Proteomes" id="UP000622475">
    <property type="component" value="Unassembled WGS sequence"/>
</dbReference>
<keyword evidence="2" id="KW-0255">Endonuclease</keyword>
<comment type="caution">
    <text evidence="2">The sequence shown here is derived from an EMBL/GenBank/DDBJ whole genome shotgun (WGS) entry which is preliminary data.</text>
</comment>
<dbReference type="InterPro" id="IPR002711">
    <property type="entry name" value="HNH"/>
</dbReference>
<evidence type="ECO:0000313" key="2">
    <source>
        <dbReference type="EMBL" id="MBE9662434.1"/>
    </source>
</evidence>
<dbReference type="EMBL" id="JADFFL010000003">
    <property type="protein sequence ID" value="MBE9662434.1"/>
    <property type="molecule type" value="Genomic_DNA"/>
</dbReference>
<evidence type="ECO:0000313" key="3">
    <source>
        <dbReference type="Proteomes" id="UP000622475"/>
    </source>
</evidence>
<name>A0A929PWS3_9SPHI</name>
<dbReference type="GO" id="GO:0004519">
    <property type="term" value="F:endonuclease activity"/>
    <property type="evidence" value="ECO:0007669"/>
    <property type="project" value="UniProtKB-KW"/>
</dbReference>
<protein>
    <submittedName>
        <fullName evidence="2">HNH endonuclease</fullName>
    </submittedName>
</protein>